<comment type="caution">
    <text evidence="8">The sequence shown here is derived from an EMBL/GenBank/DDBJ whole genome shotgun (WGS) entry which is preliminary data.</text>
</comment>
<evidence type="ECO:0000259" key="7">
    <source>
        <dbReference type="PROSITE" id="PS50850"/>
    </source>
</evidence>
<dbReference type="GO" id="GO:0046677">
    <property type="term" value="P:response to antibiotic"/>
    <property type="evidence" value="ECO:0007669"/>
    <property type="project" value="UniProtKB-KW"/>
</dbReference>
<accession>A0A5N8WFT8</accession>
<dbReference type="GO" id="GO:0022857">
    <property type="term" value="F:transmembrane transporter activity"/>
    <property type="evidence" value="ECO:0007669"/>
    <property type="project" value="InterPro"/>
</dbReference>
<dbReference type="PROSITE" id="PS50850">
    <property type="entry name" value="MFS"/>
    <property type="match status" value="1"/>
</dbReference>
<proteinExistence type="predicted"/>
<protein>
    <submittedName>
        <fullName evidence="8">MFS transporter</fullName>
    </submittedName>
</protein>
<evidence type="ECO:0000256" key="3">
    <source>
        <dbReference type="ARBA" id="ARBA00022989"/>
    </source>
</evidence>
<evidence type="ECO:0000256" key="4">
    <source>
        <dbReference type="ARBA" id="ARBA00023136"/>
    </source>
</evidence>
<evidence type="ECO:0000256" key="2">
    <source>
        <dbReference type="ARBA" id="ARBA00022692"/>
    </source>
</evidence>
<gene>
    <name evidence="8" type="ORF">FNH04_42560</name>
</gene>
<feature type="domain" description="Major facilitator superfamily (MFS) profile" evidence="7">
    <location>
        <begin position="1"/>
        <end position="91"/>
    </location>
</feature>
<dbReference type="EMBL" id="VJZE01000636">
    <property type="protein sequence ID" value="MPY46351.1"/>
    <property type="molecule type" value="Genomic_DNA"/>
</dbReference>
<dbReference type="AlphaFoldDB" id="A0A5N8WFT8"/>
<keyword evidence="5" id="KW-0046">Antibiotic resistance</keyword>
<dbReference type="Proteomes" id="UP000326979">
    <property type="component" value="Unassembled WGS sequence"/>
</dbReference>
<dbReference type="InterPro" id="IPR011701">
    <property type="entry name" value="MFS"/>
</dbReference>
<dbReference type="GO" id="GO:0005886">
    <property type="term" value="C:plasma membrane"/>
    <property type="evidence" value="ECO:0007669"/>
    <property type="project" value="UniProtKB-SubCell"/>
</dbReference>
<feature type="non-terminal residue" evidence="8">
    <location>
        <position position="91"/>
    </location>
</feature>
<dbReference type="InterPro" id="IPR036259">
    <property type="entry name" value="MFS_trans_sf"/>
</dbReference>
<dbReference type="Gene3D" id="1.20.1720.10">
    <property type="entry name" value="Multidrug resistance protein D"/>
    <property type="match status" value="1"/>
</dbReference>
<feature type="transmembrane region" description="Helical" evidence="6">
    <location>
        <begin position="38"/>
        <end position="55"/>
    </location>
</feature>
<evidence type="ECO:0000256" key="6">
    <source>
        <dbReference type="SAM" id="Phobius"/>
    </source>
</evidence>
<feature type="transmembrane region" description="Helical" evidence="6">
    <location>
        <begin position="67"/>
        <end position="90"/>
    </location>
</feature>
<reference evidence="8 9" key="1">
    <citation type="submission" date="2019-07" db="EMBL/GenBank/DDBJ databases">
        <title>New species of Amycolatopsis and Streptomyces.</title>
        <authorList>
            <person name="Duangmal K."/>
            <person name="Teo W.F.A."/>
            <person name="Lipun K."/>
        </authorList>
    </citation>
    <scope>NUCLEOTIDE SEQUENCE [LARGE SCALE GENOMIC DNA]</scope>
    <source>
        <strain evidence="8 9">TISTR 2346</strain>
    </source>
</reference>
<evidence type="ECO:0000256" key="1">
    <source>
        <dbReference type="ARBA" id="ARBA00004651"/>
    </source>
</evidence>
<dbReference type="InterPro" id="IPR020846">
    <property type="entry name" value="MFS_dom"/>
</dbReference>
<sequence>MLTGSVLGAVIVALDGTVLTIAQPTLQRDLGASFTQVQWTSTGYLIAVASLLVFAGRLGDRYGHHRLFAVGMLGFGAASAGIGCASGVGWV</sequence>
<keyword evidence="2 6" id="KW-0812">Transmembrane</keyword>
<name>A0A5N8WFT8_9ACTN</name>
<keyword evidence="4 6" id="KW-0472">Membrane</keyword>
<dbReference type="PANTHER" id="PTHR42718:SF42">
    <property type="entry name" value="EXPORT PROTEIN"/>
    <property type="match status" value="1"/>
</dbReference>
<dbReference type="Pfam" id="PF07690">
    <property type="entry name" value="MFS_1"/>
    <property type="match status" value="1"/>
</dbReference>
<organism evidence="8 9">
    <name type="scientific">Streptomyces phyllanthi</name>
    <dbReference type="NCBI Taxonomy" id="1803180"/>
    <lineage>
        <taxon>Bacteria</taxon>
        <taxon>Bacillati</taxon>
        <taxon>Actinomycetota</taxon>
        <taxon>Actinomycetes</taxon>
        <taxon>Kitasatosporales</taxon>
        <taxon>Streptomycetaceae</taxon>
        <taxon>Streptomyces</taxon>
    </lineage>
</organism>
<dbReference type="SUPFAM" id="SSF103473">
    <property type="entry name" value="MFS general substrate transporter"/>
    <property type="match status" value="1"/>
</dbReference>
<comment type="subcellular location">
    <subcellularLocation>
        <location evidence="1">Cell membrane</location>
        <topology evidence="1">Multi-pass membrane protein</topology>
    </subcellularLocation>
</comment>
<evidence type="ECO:0000313" key="8">
    <source>
        <dbReference type="EMBL" id="MPY46351.1"/>
    </source>
</evidence>
<evidence type="ECO:0000313" key="9">
    <source>
        <dbReference type="Proteomes" id="UP000326979"/>
    </source>
</evidence>
<dbReference type="PANTHER" id="PTHR42718">
    <property type="entry name" value="MAJOR FACILITATOR SUPERFAMILY MULTIDRUG TRANSPORTER MFSC"/>
    <property type="match status" value="1"/>
</dbReference>
<keyword evidence="9" id="KW-1185">Reference proteome</keyword>
<evidence type="ECO:0000256" key="5">
    <source>
        <dbReference type="ARBA" id="ARBA00023251"/>
    </source>
</evidence>
<keyword evidence="3 6" id="KW-1133">Transmembrane helix</keyword>